<dbReference type="Gene3D" id="3.40.190.10">
    <property type="entry name" value="Periplasmic binding protein-like II"/>
    <property type="match status" value="2"/>
</dbReference>
<comment type="similarity">
    <text evidence="2">Belongs to the bacterial solute-binding protein SsuA/TauA family.</text>
</comment>
<dbReference type="PANTHER" id="PTHR30024">
    <property type="entry name" value="ALIPHATIC SULFONATES-BINDING PROTEIN-RELATED"/>
    <property type="match status" value="1"/>
</dbReference>
<dbReference type="GO" id="GO:0042597">
    <property type="term" value="C:periplasmic space"/>
    <property type="evidence" value="ECO:0007669"/>
    <property type="project" value="UniProtKB-SubCell"/>
</dbReference>
<name>A0A2W5N958_RHOSU</name>
<proteinExistence type="inferred from homology"/>
<evidence type="ECO:0000256" key="2">
    <source>
        <dbReference type="ARBA" id="ARBA00010742"/>
    </source>
</evidence>
<reference evidence="5 6" key="1">
    <citation type="submission" date="2017-08" db="EMBL/GenBank/DDBJ databases">
        <title>Infants hospitalized years apart are colonized by the same room-sourced microbial strains.</title>
        <authorList>
            <person name="Brooks B."/>
            <person name="Olm M.R."/>
            <person name="Firek B.A."/>
            <person name="Baker R."/>
            <person name="Thomas B.C."/>
            <person name="Morowitz M.J."/>
            <person name="Banfield J.F."/>
        </authorList>
    </citation>
    <scope>NUCLEOTIDE SEQUENCE [LARGE SCALE GENOMIC DNA]</scope>
    <source>
        <strain evidence="5">S2_005_002_R2_34</strain>
    </source>
</reference>
<dbReference type="EMBL" id="QFPW01000017">
    <property type="protein sequence ID" value="PZQ47295.1"/>
    <property type="molecule type" value="Genomic_DNA"/>
</dbReference>
<feature type="domain" description="SsuA/THI5-like" evidence="4">
    <location>
        <begin position="17"/>
        <end position="236"/>
    </location>
</feature>
<dbReference type="AlphaFoldDB" id="A0A2W5N958"/>
<dbReference type="InterPro" id="IPR015168">
    <property type="entry name" value="SsuA/THI5"/>
</dbReference>
<dbReference type="SUPFAM" id="SSF53850">
    <property type="entry name" value="Periplasmic binding protein-like II"/>
    <property type="match status" value="1"/>
</dbReference>
<evidence type="ECO:0000313" key="6">
    <source>
        <dbReference type="Proteomes" id="UP000249185"/>
    </source>
</evidence>
<comment type="subcellular location">
    <subcellularLocation>
        <location evidence="1">Periplasm</location>
    </subcellularLocation>
</comment>
<comment type="caution">
    <text evidence="5">The sequence shown here is derived from an EMBL/GenBank/DDBJ whole genome shotgun (WGS) entry which is preliminary data.</text>
</comment>
<accession>A0A2W5N958</accession>
<organism evidence="5 6">
    <name type="scientific">Rhodovulum sulfidophilum</name>
    <name type="common">Rhodobacter sulfidophilus</name>
    <dbReference type="NCBI Taxonomy" id="35806"/>
    <lineage>
        <taxon>Bacteria</taxon>
        <taxon>Pseudomonadati</taxon>
        <taxon>Pseudomonadota</taxon>
        <taxon>Alphaproteobacteria</taxon>
        <taxon>Rhodobacterales</taxon>
        <taxon>Paracoccaceae</taxon>
        <taxon>Rhodovulum</taxon>
    </lineage>
</organism>
<dbReference type="Proteomes" id="UP000249185">
    <property type="component" value="Unassembled WGS sequence"/>
</dbReference>
<evidence type="ECO:0000256" key="1">
    <source>
        <dbReference type="ARBA" id="ARBA00004418"/>
    </source>
</evidence>
<gene>
    <name evidence="5" type="ORF">DI556_17640</name>
</gene>
<evidence type="ECO:0000259" key="4">
    <source>
        <dbReference type="Pfam" id="PF09084"/>
    </source>
</evidence>
<dbReference type="Pfam" id="PF09084">
    <property type="entry name" value="NMT1"/>
    <property type="match status" value="1"/>
</dbReference>
<sequence length="314" mass="33450">MRKLRMNQGDPTEGRIYFLPHFVAQDRGFFADEGLEVEFVWAKHGDHLAKSGQIPAVLSGAADLTVGGPMVTMRMFAEGSAHLVNFGALVAKNPWYLAGRAAEPGFTLESLAGRTVFDAASITTSTLSLRHALSQAGLTDTVEVIELAHEDPEAIADFIAGRGPGGAADVIYHSMHALAPALAAGELHALSDLARFTGDVPWSAYITRAETLEARRADFAAFAAAIGRALDWVAATDPEAIAEQVAAYYPGYPRAALIHGVRAYKDLGLWATAPVISRADFERFRTLLIETGWFEAPVPYEALVATDVAAGAGA</sequence>
<keyword evidence="3" id="KW-0732">Signal</keyword>
<dbReference type="PANTHER" id="PTHR30024:SF47">
    <property type="entry name" value="TAURINE-BINDING PERIPLASMIC PROTEIN"/>
    <property type="match status" value="1"/>
</dbReference>
<protein>
    <submittedName>
        <fullName evidence="5">Nitrate ABC transporter substrate-binding protein</fullName>
    </submittedName>
</protein>
<evidence type="ECO:0000313" key="5">
    <source>
        <dbReference type="EMBL" id="PZQ47295.1"/>
    </source>
</evidence>
<evidence type="ECO:0000256" key="3">
    <source>
        <dbReference type="ARBA" id="ARBA00022729"/>
    </source>
</evidence>